<proteinExistence type="inferred from homology"/>
<dbReference type="EC" id="6.1.1.14" evidence="11"/>
<evidence type="ECO:0000256" key="1">
    <source>
        <dbReference type="ARBA" id="ARBA00004496"/>
    </source>
</evidence>
<keyword evidence="7 11" id="KW-0067">ATP-binding</keyword>
<comment type="caution">
    <text evidence="13">The sequence shown here is derived from an EMBL/GenBank/DDBJ whole genome shotgun (WGS) entry which is preliminary data.</text>
</comment>
<gene>
    <name evidence="11 13" type="primary">glyS</name>
    <name evidence="13" type="ORF">NK718_12165</name>
</gene>
<keyword evidence="14" id="KW-1185">Reference proteome</keyword>
<evidence type="ECO:0000256" key="5">
    <source>
        <dbReference type="ARBA" id="ARBA00022598"/>
    </source>
</evidence>
<dbReference type="PROSITE" id="PS50861">
    <property type="entry name" value="AA_TRNA_LIGASE_II_GLYAB"/>
    <property type="match status" value="1"/>
</dbReference>
<comment type="subunit">
    <text evidence="3 11">Tetramer of two alpha and two beta subunits.</text>
</comment>
<dbReference type="Proteomes" id="UP001205890">
    <property type="component" value="Unassembled WGS sequence"/>
</dbReference>
<dbReference type="Pfam" id="PF05746">
    <property type="entry name" value="DALR_1"/>
    <property type="match status" value="1"/>
</dbReference>
<keyword evidence="5 11" id="KW-0436">Ligase</keyword>
<evidence type="ECO:0000256" key="3">
    <source>
        <dbReference type="ARBA" id="ARBA00011209"/>
    </source>
</evidence>
<dbReference type="NCBIfam" id="TIGR00211">
    <property type="entry name" value="glyS"/>
    <property type="match status" value="1"/>
</dbReference>
<dbReference type="PRINTS" id="PR01045">
    <property type="entry name" value="TRNASYNTHGB"/>
</dbReference>
<evidence type="ECO:0000256" key="8">
    <source>
        <dbReference type="ARBA" id="ARBA00022917"/>
    </source>
</evidence>
<reference evidence="13 14" key="1">
    <citation type="submission" date="2022-07" db="EMBL/GenBank/DDBJ databases">
        <authorList>
            <person name="Li W.-J."/>
            <person name="Deng Q.-Q."/>
        </authorList>
    </citation>
    <scope>NUCLEOTIDE SEQUENCE [LARGE SCALE GENOMIC DNA]</scope>
    <source>
        <strain evidence="13 14">SYSU M60028</strain>
    </source>
</reference>
<evidence type="ECO:0000256" key="11">
    <source>
        <dbReference type="HAMAP-Rule" id="MF_00255"/>
    </source>
</evidence>
<dbReference type="GO" id="GO:0004820">
    <property type="term" value="F:glycine-tRNA ligase activity"/>
    <property type="evidence" value="ECO:0007669"/>
    <property type="project" value="UniProtKB-EC"/>
</dbReference>
<keyword evidence="4 11" id="KW-0963">Cytoplasm</keyword>
<dbReference type="HAMAP" id="MF_00255">
    <property type="entry name" value="Gly_tRNA_synth_beta"/>
    <property type="match status" value="1"/>
</dbReference>
<dbReference type="InterPro" id="IPR015944">
    <property type="entry name" value="Gly-tRNA-synth_bsu"/>
</dbReference>
<keyword evidence="9 11" id="KW-0030">Aminoacyl-tRNA synthetase</keyword>
<evidence type="ECO:0000313" key="14">
    <source>
        <dbReference type="Proteomes" id="UP001205890"/>
    </source>
</evidence>
<evidence type="ECO:0000256" key="7">
    <source>
        <dbReference type="ARBA" id="ARBA00022840"/>
    </source>
</evidence>
<evidence type="ECO:0000256" key="4">
    <source>
        <dbReference type="ARBA" id="ARBA00022490"/>
    </source>
</evidence>
<name>A0ABT1LEV6_9HYPH</name>
<dbReference type="EMBL" id="JANCLU010000010">
    <property type="protein sequence ID" value="MCP8939275.1"/>
    <property type="molecule type" value="Genomic_DNA"/>
</dbReference>
<accession>A0ABT1LEV6</accession>
<comment type="subcellular location">
    <subcellularLocation>
        <location evidence="1 11">Cytoplasm</location>
    </subcellularLocation>
</comment>
<protein>
    <recommendedName>
        <fullName evidence="11">Glycine--tRNA ligase beta subunit</fullName>
        <ecNumber evidence="11">6.1.1.14</ecNumber>
    </recommendedName>
    <alternativeName>
        <fullName evidence="11">Glycyl-tRNA synthetase beta subunit</fullName>
        <shortName evidence="11">GlyRS</shortName>
    </alternativeName>
</protein>
<evidence type="ECO:0000256" key="10">
    <source>
        <dbReference type="ARBA" id="ARBA00047937"/>
    </source>
</evidence>
<evidence type="ECO:0000259" key="12">
    <source>
        <dbReference type="Pfam" id="PF05746"/>
    </source>
</evidence>
<dbReference type="InterPro" id="IPR006194">
    <property type="entry name" value="Gly-tRNA-synth_heterodimer"/>
</dbReference>
<keyword evidence="6 11" id="KW-0547">Nucleotide-binding</keyword>
<evidence type="ECO:0000256" key="2">
    <source>
        <dbReference type="ARBA" id="ARBA00008226"/>
    </source>
</evidence>
<sequence>MPDLLIELLSEEIPARMQRRAAEDLRKLVTDALVERGCLYEGARAFATPRRLALHVVGLPARQPDVREEKKGPRVGAPEGAIQGFLKSAGLADIGQATVQSDPKKGEFYVAVIEKPGRPTPEVVAEIMPGIIRSFPWPKSMRWGARSAEAGALRWVRPLQSILCTFGPETETPEVVAFEVDGVRAGDVTRGHRFMAPSHFTVRRFEDYEAALHRAFVVLDADRRKEIILADARNLAFARGLELVEDEGLLEEVAGLVEWPTALVGSFDAAFLAIPPEVVRATIRANQKCFVLRDPATGALSNHFILVANIEASDGGGKIVTGNERVVRARLSDARHFWETDQRPLPDYADKAGKPLDQRLAKLRALDIVFHEKLGTQGQRIDRLMALARELAPLVGAQPELAARAAELAKADLVTEMVGEFPEVQGLMGRRYADLQGEHASVAAALEEHYKPQGPSDRVPTDPVSVGVALADKLDTLVGFWAIDEKPTGSKDPYALRRAALGVIRLVLENGLRLRLVDAFAAAVAKLGAVGAAPQGLGADLLSFFHDRLKVYLRDKGARHDLIDAALAAGDGAAQDDLLMIVRRVEALGSFLDSEDGANLLAGYKRAANILRIEEKKDGVGYAEPVDAHLLRDRGLPEERVLAEVLDVAERHAREHVGRDDFEGAMAALAQLRPAVDAFFDKVTVNDPDPALRANRLRLLGRLREATRAVADFSLIGG</sequence>
<evidence type="ECO:0000256" key="6">
    <source>
        <dbReference type="ARBA" id="ARBA00022741"/>
    </source>
</evidence>
<organism evidence="13 14">
    <name type="scientific">Alsobacter ponti</name>
    <dbReference type="NCBI Taxonomy" id="2962936"/>
    <lineage>
        <taxon>Bacteria</taxon>
        <taxon>Pseudomonadati</taxon>
        <taxon>Pseudomonadota</taxon>
        <taxon>Alphaproteobacteria</taxon>
        <taxon>Hyphomicrobiales</taxon>
        <taxon>Alsobacteraceae</taxon>
        <taxon>Alsobacter</taxon>
    </lineage>
</organism>
<comment type="similarity">
    <text evidence="2 11">Belongs to the class-II aminoacyl-tRNA synthetase family.</text>
</comment>
<evidence type="ECO:0000313" key="13">
    <source>
        <dbReference type="EMBL" id="MCP8939275.1"/>
    </source>
</evidence>
<dbReference type="PANTHER" id="PTHR30075:SF2">
    <property type="entry name" value="GLYCINE--TRNA LIGASE, CHLOROPLASTIC_MITOCHONDRIAL 2"/>
    <property type="match status" value="1"/>
</dbReference>
<keyword evidence="8 11" id="KW-0648">Protein biosynthesis</keyword>
<dbReference type="InterPro" id="IPR008909">
    <property type="entry name" value="DALR_anticod-bd"/>
</dbReference>
<dbReference type="PANTHER" id="PTHR30075">
    <property type="entry name" value="GLYCYL-TRNA SYNTHETASE"/>
    <property type="match status" value="1"/>
</dbReference>
<comment type="catalytic activity">
    <reaction evidence="10 11">
        <text>tRNA(Gly) + glycine + ATP = glycyl-tRNA(Gly) + AMP + diphosphate</text>
        <dbReference type="Rhea" id="RHEA:16013"/>
        <dbReference type="Rhea" id="RHEA-COMP:9664"/>
        <dbReference type="Rhea" id="RHEA-COMP:9683"/>
        <dbReference type="ChEBI" id="CHEBI:30616"/>
        <dbReference type="ChEBI" id="CHEBI:33019"/>
        <dbReference type="ChEBI" id="CHEBI:57305"/>
        <dbReference type="ChEBI" id="CHEBI:78442"/>
        <dbReference type="ChEBI" id="CHEBI:78522"/>
        <dbReference type="ChEBI" id="CHEBI:456215"/>
        <dbReference type="EC" id="6.1.1.14"/>
    </reaction>
</comment>
<feature type="domain" description="DALR anticodon binding" evidence="12">
    <location>
        <begin position="602"/>
        <end position="704"/>
    </location>
</feature>
<dbReference type="Pfam" id="PF02092">
    <property type="entry name" value="tRNA_synt_2f"/>
    <property type="match status" value="1"/>
</dbReference>
<dbReference type="RefSeq" id="WP_254742437.1">
    <property type="nucleotide sequence ID" value="NZ_JANCLU010000010.1"/>
</dbReference>
<evidence type="ECO:0000256" key="9">
    <source>
        <dbReference type="ARBA" id="ARBA00023146"/>
    </source>
</evidence>
<dbReference type="SUPFAM" id="SSF109604">
    <property type="entry name" value="HD-domain/PDEase-like"/>
    <property type="match status" value="1"/>
</dbReference>